<dbReference type="EMBL" id="KL584998">
    <property type="protein sequence ID" value="KEQ80364.1"/>
    <property type="molecule type" value="Genomic_DNA"/>
</dbReference>
<accession>A0A074X9E4</accession>
<dbReference type="AlphaFoldDB" id="A0A074X9E4"/>
<sequence>LSANQAQCASENAACQGACYAAYNTCRTTRVNGLSANQAQCASEYAGCLGENPIASSGGLISSFIPYSATASSSAAPSS</sequence>
<keyword evidence="2" id="KW-1185">Reference proteome</keyword>
<feature type="non-terminal residue" evidence="1">
    <location>
        <position position="1"/>
    </location>
</feature>
<proteinExistence type="predicted"/>
<organism evidence="1 2">
    <name type="scientific">Aureobasidium pullulans EXF-150</name>
    <dbReference type="NCBI Taxonomy" id="1043002"/>
    <lineage>
        <taxon>Eukaryota</taxon>
        <taxon>Fungi</taxon>
        <taxon>Dikarya</taxon>
        <taxon>Ascomycota</taxon>
        <taxon>Pezizomycotina</taxon>
        <taxon>Dothideomycetes</taxon>
        <taxon>Dothideomycetidae</taxon>
        <taxon>Dothideales</taxon>
        <taxon>Saccotheciaceae</taxon>
        <taxon>Aureobasidium</taxon>
    </lineage>
</organism>
<dbReference type="HOGENOM" id="CLU_155348_0_0_1"/>
<dbReference type="GeneID" id="40741975"/>
<dbReference type="RefSeq" id="XP_029756551.1">
    <property type="nucleotide sequence ID" value="XM_029899669.1"/>
</dbReference>
<dbReference type="OrthoDB" id="4094614at2759"/>
<dbReference type="Proteomes" id="UP000030706">
    <property type="component" value="Unassembled WGS sequence"/>
</dbReference>
<gene>
    <name evidence="1" type="ORF">M438DRAFT_253141</name>
</gene>
<evidence type="ECO:0000313" key="1">
    <source>
        <dbReference type="EMBL" id="KEQ80364.1"/>
    </source>
</evidence>
<protein>
    <submittedName>
        <fullName evidence="1">Uncharacterized protein</fullName>
    </submittedName>
</protein>
<reference evidence="1 2" key="1">
    <citation type="journal article" date="2014" name="BMC Genomics">
        <title>Genome sequencing of four Aureobasidium pullulans varieties: biotechnological potential, stress tolerance, and description of new species.</title>
        <authorList>
            <person name="Gostin Ar C."/>
            <person name="Ohm R.A."/>
            <person name="Kogej T."/>
            <person name="Sonjak S."/>
            <person name="Turk M."/>
            <person name="Zajc J."/>
            <person name="Zalar P."/>
            <person name="Grube M."/>
            <person name="Sun H."/>
            <person name="Han J."/>
            <person name="Sharma A."/>
            <person name="Chiniquy J."/>
            <person name="Ngan C.Y."/>
            <person name="Lipzen A."/>
            <person name="Barry K."/>
            <person name="Grigoriev I.V."/>
            <person name="Gunde-Cimerman N."/>
        </authorList>
    </citation>
    <scope>NUCLEOTIDE SEQUENCE [LARGE SCALE GENOMIC DNA]</scope>
    <source>
        <strain evidence="1 2">EXF-150</strain>
    </source>
</reference>
<evidence type="ECO:0000313" key="2">
    <source>
        <dbReference type="Proteomes" id="UP000030706"/>
    </source>
</evidence>
<name>A0A074X9E4_AURPU</name>
<feature type="non-terminal residue" evidence="1">
    <location>
        <position position="79"/>
    </location>
</feature>